<dbReference type="InterPro" id="IPR037069">
    <property type="entry name" value="AcylCoA_DH/ox_N_sf"/>
</dbReference>
<dbReference type="SUPFAM" id="SSF56645">
    <property type="entry name" value="Acyl-CoA dehydrogenase NM domain-like"/>
    <property type="match status" value="1"/>
</dbReference>
<feature type="domain" description="Acyl-CoA dehydrogenase/oxidase N-terminal" evidence="8">
    <location>
        <begin position="37"/>
        <end position="118"/>
    </location>
</feature>
<keyword evidence="5" id="KW-0560">Oxidoreductase</keyword>
<dbReference type="InterPro" id="IPR006091">
    <property type="entry name" value="Acyl-CoA_Oxase/DH_mid-dom"/>
</dbReference>
<evidence type="ECO:0000256" key="4">
    <source>
        <dbReference type="ARBA" id="ARBA00022827"/>
    </source>
</evidence>
<dbReference type="PANTHER" id="PTHR43884">
    <property type="entry name" value="ACYL-COA DEHYDROGENASE"/>
    <property type="match status" value="1"/>
</dbReference>
<evidence type="ECO:0000256" key="5">
    <source>
        <dbReference type="RuleBase" id="RU362125"/>
    </source>
</evidence>
<keyword evidence="3 5" id="KW-0285">Flavoprotein</keyword>
<evidence type="ECO:0000313" key="10">
    <source>
        <dbReference type="Proteomes" id="UP000092967"/>
    </source>
</evidence>
<dbReference type="Pfam" id="PF02770">
    <property type="entry name" value="Acyl-CoA_dh_M"/>
    <property type="match status" value="1"/>
</dbReference>
<dbReference type="InterPro" id="IPR046373">
    <property type="entry name" value="Acyl-CoA_Oxase/DH_mid-dom_sf"/>
</dbReference>
<dbReference type="CDD" id="cd00567">
    <property type="entry name" value="ACAD"/>
    <property type="match status" value="1"/>
</dbReference>
<accession>A0A1B1Y4H8</accession>
<evidence type="ECO:0000259" key="8">
    <source>
        <dbReference type="Pfam" id="PF02771"/>
    </source>
</evidence>
<dbReference type="Gene3D" id="1.10.540.10">
    <property type="entry name" value="Acyl-CoA dehydrogenase/oxidase, N-terminal domain"/>
    <property type="match status" value="1"/>
</dbReference>
<dbReference type="GO" id="GO:0003995">
    <property type="term" value="F:acyl-CoA dehydrogenase activity"/>
    <property type="evidence" value="ECO:0007669"/>
    <property type="project" value="InterPro"/>
</dbReference>
<evidence type="ECO:0000259" key="7">
    <source>
        <dbReference type="Pfam" id="PF02770"/>
    </source>
</evidence>
<sequence>MSIKDIKNISYDVFLKDFKDTLKSVFYEKDDIQKFSQVRGFPSLVFRDIMAKKPLSVAIPTEYGGRGVKVKECLGILEAASYESLPLSLTFGINIALFLEPVAKYAKPEVKAPIFKRFLEERNMGGLMITEPSFGSDALSMETSNTYKDGKYHIQGYKHWQGLTGLADYWLITSRKKGEDGRLGRDIDFFIADNQDPEQRVIVDEYYNNAGLYAIPYGNNKLDLKVPENQKLEGGSTGIKLMLDLLHRSRMQFPGMAMGFIKRMMDEAIDHCTNRIVGGKNLLALDKVKEQIANIQSAFTVCSAMCARSAEHSGIDNELAMDQVEANSMKSVITDMMQASAQTLVQLSGSSGYKEENIGARGIMDSRAFMIFEGSNEMLYTQISEAVMKLMKRKKITNLFDFLKEYDLTIKSSEFFKEILNFNLNMELPQRKMVDLGKIIGRVVSANFVIDLGIKGFRADLVSECITSLKHEVTACVSSLTFQENTNLITDYKQDSTWLNLV</sequence>
<keyword evidence="4 5" id="KW-0274">FAD</keyword>
<keyword evidence="10" id="KW-1185">Reference proteome</keyword>
<dbReference type="OrthoDB" id="9802867at2"/>
<name>A0A1B1Y4H8_9FLAO</name>
<dbReference type="InterPro" id="IPR036250">
    <property type="entry name" value="AcylCo_DH-like_C"/>
</dbReference>
<dbReference type="InterPro" id="IPR013786">
    <property type="entry name" value="AcylCoA_DH/ox_N"/>
</dbReference>
<dbReference type="Pfam" id="PF00441">
    <property type="entry name" value="Acyl-CoA_dh_1"/>
    <property type="match status" value="1"/>
</dbReference>
<organism evidence="9 10">
    <name type="scientific">Wenyingzhuangia fucanilytica</name>
    <dbReference type="NCBI Taxonomy" id="1790137"/>
    <lineage>
        <taxon>Bacteria</taxon>
        <taxon>Pseudomonadati</taxon>
        <taxon>Bacteroidota</taxon>
        <taxon>Flavobacteriia</taxon>
        <taxon>Flavobacteriales</taxon>
        <taxon>Flavobacteriaceae</taxon>
        <taxon>Wenyingzhuangia</taxon>
    </lineage>
</organism>
<dbReference type="EMBL" id="CP014224">
    <property type="protein sequence ID" value="ANW95653.1"/>
    <property type="molecule type" value="Genomic_DNA"/>
</dbReference>
<dbReference type="InterPro" id="IPR009100">
    <property type="entry name" value="AcylCoA_DH/oxidase_NM_dom_sf"/>
</dbReference>
<evidence type="ECO:0000256" key="2">
    <source>
        <dbReference type="ARBA" id="ARBA00009347"/>
    </source>
</evidence>
<dbReference type="Gene3D" id="1.20.140.10">
    <property type="entry name" value="Butyryl-CoA Dehydrogenase, subunit A, domain 3"/>
    <property type="match status" value="1"/>
</dbReference>
<dbReference type="Gene3D" id="2.40.110.10">
    <property type="entry name" value="Butyryl-CoA Dehydrogenase, subunit A, domain 2"/>
    <property type="match status" value="1"/>
</dbReference>
<dbReference type="Proteomes" id="UP000092967">
    <property type="component" value="Chromosome"/>
</dbReference>
<dbReference type="AlphaFoldDB" id="A0A1B1Y4H8"/>
<gene>
    <name evidence="9" type="ORF">AXE80_04885</name>
</gene>
<evidence type="ECO:0000256" key="1">
    <source>
        <dbReference type="ARBA" id="ARBA00001974"/>
    </source>
</evidence>
<dbReference type="InterPro" id="IPR009075">
    <property type="entry name" value="AcylCo_DH/oxidase_C"/>
</dbReference>
<dbReference type="InterPro" id="IPR006089">
    <property type="entry name" value="Acyl-CoA_DH_CS"/>
</dbReference>
<dbReference type="RefSeq" id="WP_068824991.1">
    <property type="nucleotide sequence ID" value="NZ_CP014224.1"/>
</dbReference>
<dbReference type="Pfam" id="PF02771">
    <property type="entry name" value="Acyl-CoA_dh_N"/>
    <property type="match status" value="1"/>
</dbReference>
<comment type="similarity">
    <text evidence="2 5">Belongs to the acyl-CoA dehydrogenase family.</text>
</comment>
<comment type="cofactor">
    <cofactor evidence="1 5">
        <name>FAD</name>
        <dbReference type="ChEBI" id="CHEBI:57692"/>
    </cofactor>
</comment>
<evidence type="ECO:0000259" key="6">
    <source>
        <dbReference type="Pfam" id="PF00441"/>
    </source>
</evidence>
<dbReference type="PANTHER" id="PTHR43884:SF19">
    <property type="entry name" value="ACYL-COA DEHYDROGENASE FADE4-RELATED"/>
    <property type="match status" value="1"/>
</dbReference>
<dbReference type="GO" id="GO:0050660">
    <property type="term" value="F:flavin adenine dinucleotide binding"/>
    <property type="evidence" value="ECO:0007669"/>
    <property type="project" value="InterPro"/>
</dbReference>
<proteinExistence type="inferred from homology"/>
<evidence type="ECO:0000256" key="3">
    <source>
        <dbReference type="ARBA" id="ARBA00022630"/>
    </source>
</evidence>
<evidence type="ECO:0000313" key="9">
    <source>
        <dbReference type="EMBL" id="ANW95653.1"/>
    </source>
</evidence>
<dbReference type="STRING" id="1790137.AXE80_04885"/>
<dbReference type="GO" id="GO:0005886">
    <property type="term" value="C:plasma membrane"/>
    <property type="evidence" value="ECO:0007669"/>
    <property type="project" value="TreeGrafter"/>
</dbReference>
<dbReference type="PROSITE" id="PS00073">
    <property type="entry name" value="ACYL_COA_DH_2"/>
    <property type="match status" value="1"/>
</dbReference>
<dbReference type="SUPFAM" id="SSF47203">
    <property type="entry name" value="Acyl-CoA dehydrogenase C-terminal domain-like"/>
    <property type="match status" value="1"/>
</dbReference>
<feature type="domain" description="Acyl-CoA oxidase/dehydrogenase middle" evidence="7">
    <location>
        <begin position="127"/>
        <end position="216"/>
    </location>
</feature>
<reference evidence="9 10" key="1">
    <citation type="submission" date="2016-02" db="EMBL/GenBank/DDBJ databases">
        <authorList>
            <person name="Wen L."/>
            <person name="He K."/>
            <person name="Yang H."/>
        </authorList>
    </citation>
    <scope>NUCLEOTIDE SEQUENCE [LARGE SCALE GENOMIC DNA]</scope>
    <source>
        <strain evidence="9 10">CZ1127</strain>
    </source>
</reference>
<protein>
    <submittedName>
        <fullName evidence="9">Acyl-CoA dehydrogenase</fullName>
    </submittedName>
</protein>
<feature type="domain" description="Acyl-CoA dehydrogenase/oxidase C-terminal" evidence="6">
    <location>
        <begin position="237"/>
        <end position="387"/>
    </location>
</feature>
<dbReference type="KEGG" id="wfu:AXE80_04885"/>